<reference evidence="7" key="1">
    <citation type="submission" date="2016-10" db="EMBL/GenBank/DDBJ databases">
        <authorList>
            <person name="Varghese N."/>
            <person name="Submissions S."/>
        </authorList>
    </citation>
    <scope>NUCLEOTIDE SEQUENCE [LARGE SCALE GENOMIC DNA]</scope>
    <source>
        <strain evidence="7">DSM 10146</strain>
    </source>
</reference>
<dbReference type="InterPro" id="IPR012856">
    <property type="entry name" value="DAP_B_dom"/>
</dbReference>
<organism evidence="6 7">
    <name type="scientific">Salipiger thiooxidans</name>
    <dbReference type="NCBI Taxonomy" id="282683"/>
    <lineage>
        <taxon>Bacteria</taxon>
        <taxon>Pseudomonadati</taxon>
        <taxon>Pseudomonadota</taxon>
        <taxon>Alphaproteobacteria</taxon>
        <taxon>Rhodobacterales</taxon>
        <taxon>Roseobacteraceae</taxon>
        <taxon>Salipiger</taxon>
    </lineage>
</organism>
<dbReference type="Gene3D" id="3.40.710.10">
    <property type="entry name" value="DD-peptidase/beta-lactamase superfamily"/>
    <property type="match status" value="1"/>
</dbReference>
<proteinExistence type="predicted"/>
<dbReference type="InterPro" id="IPR050491">
    <property type="entry name" value="AmpC-like"/>
</dbReference>
<dbReference type="GO" id="GO:0016020">
    <property type="term" value="C:membrane"/>
    <property type="evidence" value="ECO:0007669"/>
    <property type="project" value="UniProtKB-SubCell"/>
</dbReference>
<comment type="subcellular location">
    <subcellularLocation>
        <location evidence="1">Membrane</location>
    </subcellularLocation>
</comment>
<feature type="domain" description="Beta-lactamase-related" evidence="4">
    <location>
        <begin position="10"/>
        <end position="326"/>
    </location>
</feature>
<evidence type="ECO:0000256" key="3">
    <source>
        <dbReference type="ARBA" id="ARBA00023136"/>
    </source>
</evidence>
<evidence type="ECO:0000313" key="7">
    <source>
        <dbReference type="Proteomes" id="UP000198994"/>
    </source>
</evidence>
<evidence type="ECO:0000256" key="1">
    <source>
        <dbReference type="ARBA" id="ARBA00004370"/>
    </source>
</evidence>
<evidence type="ECO:0000256" key="2">
    <source>
        <dbReference type="ARBA" id="ARBA00022438"/>
    </source>
</evidence>
<dbReference type="Pfam" id="PF07930">
    <property type="entry name" value="DAP_B"/>
    <property type="match status" value="1"/>
</dbReference>
<dbReference type="NCBIfam" id="NF009622">
    <property type="entry name" value="PRK13128.1"/>
    <property type="match status" value="1"/>
</dbReference>
<keyword evidence="2 6" id="KW-0031">Aminopeptidase</keyword>
<evidence type="ECO:0000259" key="5">
    <source>
        <dbReference type="Pfam" id="PF07930"/>
    </source>
</evidence>
<protein>
    <submittedName>
        <fullName evidence="6">D-stereospecific aminopeptidase Serine peptidase. MEROPS family S12</fullName>
    </submittedName>
</protein>
<keyword evidence="2 6" id="KW-0378">Hydrolase</keyword>
<dbReference type="Gene3D" id="2.40.128.50">
    <property type="match status" value="2"/>
</dbReference>
<feature type="domain" description="D-aminopeptidase" evidence="5">
    <location>
        <begin position="342"/>
        <end position="515"/>
    </location>
</feature>
<keyword evidence="3" id="KW-0472">Membrane</keyword>
<evidence type="ECO:0000259" key="4">
    <source>
        <dbReference type="Pfam" id="PF00144"/>
    </source>
</evidence>
<accession>A0A1G7AIK9</accession>
<keyword evidence="2 6" id="KW-0645">Protease</keyword>
<sequence>MPDIDHTRLDAALDALPKAHPGPGGVAGVMKDGRIVAARAWGYASLETGTPLSTATRLPICSISKQFTCGVLLATVGDPAKLDAGVADFLPRLESPLPTVKQLCDNQSGLRDYWALTILQGAKAEQTFRREDALPLIAKMKTGHFAPGTSYSYNNSNFRMVGELIERATGETLETLYQRHIWGPAGMTGAELTADTRHPADGVTGYEGSDATGFFPADNGIYWRGDAGISASLEDMLAYEAWIDATRDDAESLYRRLSAAPSFVDGAPASYGYGLSHEEIGGAAFTGHAGALRGFRAYRMNSREERLSVVVLFNHEGSAHGAATRLALAAMGKDAPEPAPIAQSWDGQWLDTERGMLARIETGCRTATLQYGTGDAELTCDGEALRSDGLVITRAGDGLTMLRPGENTTRRLTPLNEIAFADGAEIAGRYRSDELDAEMEIEARDGGVYAVFRGMLGEGRRERMAAAGNDVWRIATRRSMDAPAPGDWTLVLCRDAAGAVSGATLSCWLARGVAYTRL</sequence>
<keyword evidence="7" id="KW-1185">Reference proteome</keyword>
<dbReference type="PANTHER" id="PTHR46825">
    <property type="entry name" value="D-ALANYL-D-ALANINE-CARBOXYPEPTIDASE/ENDOPEPTIDASE AMPH"/>
    <property type="match status" value="1"/>
</dbReference>
<dbReference type="SUPFAM" id="SSF56601">
    <property type="entry name" value="beta-lactamase/transpeptidase-like"/>
    <property type="match status" value="1"/>
</dbReference>
<dbReference type="SUPFAM" id="SSF50886">
    <property type="entry name" value="D-aminopeptidase, middle and C-terminal domains"/>
    <property type="match status" value="2"/>
</dbReference>
<dbReference type="Pfam" id="PF00144">
    <property type="entry name" value="Beta-lactamase"/>
    <property type="match status" value="1"/>
</dbReference>
<dbReference type="OrthoDB" id="7791015at2"/>
<gene>
    <name evidence="6" type="ORF">SAMN04488105_101156</name>
</gene>
<dbReference type="AlphaFoldDB" id="A0A1G7AIK9"/>
<dbReference type="EMBL" id="FNAV01000001">
    <property type="protein sequence ID" value="SDE14317.1"/>
    <property type="molecule type" value="Genomic_DNA"/>
</dbReference>
<dbReference type="RefSeq" id="WP_089954253.1">
    <property type="nucleotide sequence ID" value="NZ_FNAV01000001.1"/>
</dbReference>
<dbReference type="InterPro" id="IPR001466">
    <property type="entry name" value="Beta-lactam-related"/>
</dbReference>
<dbReference type="PANTHER" id="PTHR46825:SF11">
    <property type="entry name" value="PENICILLIN-BINDING PROTEIN 4"/>
    <property type="match status" value="1"/>
</dbReference>
<evidence type="ECO:0000313" key="6">
    <source>
        <dbReference type="EMBL" id="SDE14317.1"/>
    </source>
</evidence>
<dbReference type="Proteomes" id="UP000198994">
    <property type="component" value="Unassembled WGS sequence"/>
</dbReference>
<name>A0A1G7AIK9_9RHOB</name>
<dbReference type="STRING" id="282683.SAMN04488105_101156"/>
<dbReference type="InterPro" id="IPR012338">
    <property type="entry name" value="Beta-lactam/transpept-like"/>
</dbReference>
<dbReference type="GO" id="GO:0004177">
    <property type="term" value="F:aminopeptidase activity"/>
    <property type="evidence" value="ECO:0007669"/>
    <property type="project" value="UniProtKB-KW"/>
</dbReference>
<dbReference type="InterPro" id="IPR027279">
    <property type="entry name" value="D_amino_pept/lipop_sf"/>
</dbReference>